<dbReference type="SUPFAM" id="SSF53187">
    <property type="entry name" value="Zn-dependent exopeptidases"/>
    <property type="match status" value="1"/>
</dbReference>
<evidence type="ECO:0000256" key="2">
    <source>
        <dbReference type="SAM" id="Phobius"/>
    </source>
</evidence>
<feature type="compositionally biased region" description="Polar residues" evidence="1">
    <location>
        <begin position="601"/>
        <end position="617"/>
    </location>
</feature>
<feature type="domain" description="Peptidase M28" evidence="3">
    <location>
        <begin position="120"/>
        <end position="243"/>
    </location>
</feature>
<name>A0A1J4K466_9EUKA</name>
<comment type="caution">
    <text evidence="4">The sequence shown here is derived from an EMBL/GenBank/DDBJ whole genome shotgun (WGS) entry which is preliminary data.</text>
</comment>
<gene>
    <name evidence="4" type="ORF">TRFO_28052</name>
</gene>
<feature type="region of interest" description="Disordered" evidence="1">
    <location>
        <begin position="579"/>
        <end position="640"/>
    </location>
</feature>
<feature type="transmembrane region" description="Helical" evidence="2">
    <location>
        <begin position="391"/>
        <end position="414"/>
    </location>
</feature>
<feature type="transmembrane region" description="Helical" evidence="2">
    <location>
        <begin position="504"/>
        <end position="523"/>
    </location>
</feature>
<dbReference type="Gene3D" id="3.40.630.10">
    <property type="entry name" value="Zn peptidases"/>
    <property type="match status" value="1"/>
</dbReference>
<evidence type="ECO:0000313" key="4">
    <source>
        <dbReference type="EMBL" id="OHT04486.1"/>
    </source>
</evidence>
<dbReference type="GeneID" id="94840644"/>
<feature type="compositionally biased region" description="Basic and acidic residues" evidence="1">
    <location>
        <begin position="582"/>
        <end position="597"/>
    </location>
</feature>
<protein>
    <recommendedName>
        <fullName evidence="3">Peptidase M28 domain-containing protein</fullName>
    </recommendedName>
</protein>
<feature type="transmembrane region" description="Helical" evidence="2">
    <location>
        <begin position="443"/>
        <end position="459"/>
    </location>
</feature>
<evidence type="ECO:0000313" key="5">
    <source>
        <dbReference type="Proteomes" id="UP000179807"/>
    </source>
</evidence>
<dbReference type="Proteomes" id="UP000179807">
    <property type="component" value="Unassembled WGS sequence"/>
</dbReference>
<dbReference type="AlphaFoldDB" id="A0A1J4K466"/>
<evidence type="ECO:0000256" key="1">
    <source>
        <dbReference type="SAM" id="MobiDB-lite"/>
    </source>
</evidence>
<feature type="transmembrane region" description="Helical" evidence="2">
    <location>
        <begin position="7"/>
        <end position="27"/>
    </location>
</feature>
<feature type="transmembrane region" description="Helical" evidence="2">
    <location>
        <begin position="466"/>
        <end position="484"/>
    </location>
</feature>
<feature type="transmembrane region" description="Helical" evidence="2">
    <location>
        <begin position="358"/>
        <end position="379"/>
    </location>
</feature>
<dbReference type="VEuPathDB" id="TrichDB:TRFO_28052"/>
<dbReference type="EMBL" id="MLAK01000792">
    <property type="protein sequence ID" value="OHT04486.1"/>
    <property type="molecule type" value="Genomic_DNA"/>
</dbReference>
<dbReference type="Pfam" id="PF04389">
    <property type="entry name" value="Peptidase_M28"/>
    <property type="match status" value="1"/>
</dbReference>
<proteinExistence type="predicted"/>
<accession>A0A1J4K466</accession>
<dbReference type="RefSeq" id="XP_068357622.1">
    <property type="nucleotide sequence ID" value="XM_068505940.1"/>
</dbReference>
<dbReference type="InterPro" id="IPR007484">
    <property type="entry name" value="Peptidase_M28"/>
</dbReference>
<reference evidence="4" key="1">
    <citation type="submission" date="2016-10" db="EMBL/GenBank/DDBJ databases">
        <authorList>
            <person name="Benchimol M."/>
            <person name="Almeida L.G."/>
            <person name="Vasconcelos A.T."/>
            <person name="Perreira-Neves A."/>
            <person name="Rosa I.A."/>
            <person name="Tasca T."/>
            <person name="Bogo M.R."/>
            <person name="de Souza W."/>
        </authorList>
    </citation>
    <scope>NUCLEOTIDE SEQUENCE [LARGE SCALE GENOMIC DNA]</scope>
    <source>
        <strain evidence="4">K</strain>
    </source>
</reference>
<feature type="compositionally biased region" description="Low complexity" evidence="1">
    <location>
        <begin position="630"/>
        <end position="640"/>
    </location>
</feature>
<keyword evidence="2" id="KW-0812">Transmembrane</keyword>
<keyword evidence="5" id="KW-1185">Reference proteome</keyword>
<sequence length="892" mass="102821">MKHLFHLSFLLVIIYYIILEGILRGSIFPNIFNKKFPNIQEDPHLYQYFSLYPRTPGSKSMNITAHLLYEVVEQIFNNKSDNKFKLYFNIASSNLQSRNKAGMTHIQTSLNSSVLYFKRRGKKSESNPIIITCRFDTSPLSISSFDSTLHIIAIIKAVQVFLDDPHFNISNDFAFVLNGCEEYGQLGAKYLMTELYPEAYYLSLSGFGVGRPFILFTQSNLSSSVMKSLSHVRGLPMISGISEIPMFRYLNDANRFMKSTQYYGAEVSFIGNPSYHGTNLDVDKDQTDESNVKLILSCIMTFLNNFKMDENETRLVSFGVAPFVLLVQQTTLEKVSNVIPIILCLYIPLFVNLKSLFFLFKFISALSLTFALSWLYTLVLSVVNSSSLTSMPFLTTFFMLIIMINVLILILSYFRVKTGENWHLLQVFYLTMLTLLFRKSEFNLPILLTIAFYFIQQFASRLRYHLPLLMMTLSPSILIYSTLYRSCSYASADYPIFLADLIPFYLLYFFFIHLSIFLLPFFFDNAPISTYSLLIAKLLQKIHQKNETPNETKSENTGKVENKSVSRFKTPIKNNINLKKKSQSEKVGNKQTIDLKKQNKTNKFSTPKKQSIPSSPKRSNHKKSYPKPLKSSNKNESNSEQDSKKIDFLEFIHNPHKMLFISLSLLFIFLVKPNPFSKSYIIRGTFSQYIRDKAEESELSFVPYSGRKISHYLYREISKHQNNISYEPEFCGRIASECGPAIVQRLKKSRLPSFFDHWPRVFTSSIDLLTDPPYRQVNLNIENMSTEIDFIIISFQCTENKTCVSKPPNKFFKPMVSSKNSETVFRVGGMSRKFFFEINITQFAPVAVTIAYQSFRSTIEKQAFENAFGSFVKGTVDEYQIAHTVFVQTTYV</sequence>
<feature type="transmembrane region" description="Helical" evidence="2">
    <location>
        <begin position="335"/>
        <end position="351"/>
    </location>
</feature>
<evidence type="ECO:0000259" key="3">
    <source>
        <dbReference type="Pfam" id="PF04389"/>
    </source>
</evidence>
<keyword evidence="2" id="KW-0472">Membrane</keyword>
<organism evidence="4 5">
    <name type="scientific">Tritrichomonas foetus</name>
    <dbReference type="NCBI Taxonomy" id="1144522"/>
    <lineage>
        <taxon>Eukaryota</taxon>
        <taxon>Metamonada</taxon>
        <taxon>Parabasalia</taxon>
        <taxon>Tritrichomonadida</taxon>
        <taxon>Tritrichomonadidae</taxon>
        <taxon>Tritrichomonas</taxon>
    </lineage>
</organism>
<keyword evidence="2" id="KW-1133">Transmembrane helix</keyword>